<keyword evidence="9" id="KW-0862">Zinc</keyword>
<reference evidence="15 16" key="1">
    <citation type="journal article" date="2016" name="Nat. Commun.">
        <title>Thousands of microbial genomes shed light on interconnected biogeochemical processes in an aquifer system.</title>
        <authorList>
            <person name="Anantharaman K."/>
            <person name="Brown C.T."/>
            <person name="Hug L.A."/>
            <person name="Sharon I."/>
            <person name="Castelle C.J."/>
            <person name="Probst A.J."/>
            <person name="Thomas B.C."/>
            <person name="Singh A."/>
            <person name="Wilkins M.J."/>
            <person name="Karaoz U."/>
            <person name="Brodie E.L."/>
            <person name="Williams K.H."/>
            <person name="Hubbard S.S."/>
            <person name="Banfield J.F."/>
        </authorList>
    </citation>
    <scope>NUCLEOTIDE SEQUENCE [LARGE SCALE GENOMIC DNA]</scope>
</reference>
<comment type="cofactor">
    <cofactor evidence="1">
        <name>Zn(2+)</name>
        <dbReference type="ChEBI" id="CHEBI:29105"/>
    </cofactor>
</comment>
<keyword evidence="5" id="KW-0645">Protease</keyword>
<keyword evidence="11" id="KW-0482">Metalloprotease</keyword>
<dbReference type="AlphaFoldDB" id="A0A1G2MC76"/>
<evidence type="ECO:0000256" key="7">
    <source>
        <dbReference type="ARBA" id="ARBA00022723"/>
    </source>
</evidence>
<evidence type="ECO:0000313" key="16">
    <source>
        <dbReference type="Proteomes" id="UP000178121"/>
    </source>
</evidence>
<dbReference type="PANTHER" id="PTHR35864">
    <property type="entry name" value="ZINC METALLOPROTEASE MJ0611-RELATED"/>
    <property type="match status" value="1"/>
</dbReference>
<evidence type="ECO:0000256" key="3">
    <source>
        <dbReference type="ARBA" id="ARBA00007931"/>
    </source>
</evidence>
<feature type="transmembrane region" description="Helical" evidence="13">
    <location>
        <begin position="90"/>
        <end position="110"/>
    </location>
</feature>
<sequence length="203" mass="22308">MQLDVIFQIAVLIMSVVVHEVSHGFVANYLGDPTARLQGRLTINPLPHIDPIGSVLVPLLLFFSSTGVLFGWAKPVPVNPYNLRGKHGEALVAAAGPLSNIAIALIFGFLIRAGESLLPPSFLEIAVSVVIINIVLAIFNLVPIPPLDGSKVLFSFLPYELQSIRDSLERYGFFIVLIFIVFLWQYLTPVIEFIFSLVTGLRL</sequence>
<evidence type="ECO:0000256" key="4">
    <source>
        <dbReference type="ARBA" id="ARBA00022475"/>
    </source>
</evidence>
<feature type="transmembrane region" description="Helical" evidence="13">
    <location>
        <begin position="6"/>
        <end position="31"/>
    </location>
</feature>
<comment type="similarity">
    <text evidence="3">Belongs to the peptidase M50B family.</text>
</comment>
<evidence type="ECO:0000259" key="14">
    <source>
        <dbReference type="Pfam" id="PF02163"/>
    </source>
</evidence>
<protein>
    <recommendedName>
        <fullName evidence="14">Peptidase M50 domain-containing protein</fullName>
    </recommendedName>
</protein>
<dbReference type="GO" id="GO:0006508">
    <property type="term" value="P:proteolysis"/>
    <property type="evidence" value="ECO:0007669"/>
    <property type="project" value="UniProtKB-KW"/>
</dbReference>
<feature type="transmembrane region" description="Helical" evidence="13">
    <location>
        <begin position="171"/>
        <end position="198"/>
    </location>
</feature>
<evidence type="ECO:0000256" key="2">
    <source>
        <dbReference type="ARBA" id="ARBA00004651"/>
    </source>
</evidence>
<evidence type="ECO:0000256" key="13">
    <source>
        <dbReference type="SAM" id="Phobius"/>
    </source>
</evidence>
<feature type="transmembrane region" description="Helical" evidence="13">
    <location>
        <begin position="122"/>
        <end position="142"/>
    </location>
</feature>
<evidence type="ECO:0000256" key="9">
    <source>
        <dbReference type="ARBA" id="ARBA00022833"/>
    </source>
</evidence>
<keyword evidence="12 13" id="KW-0472">Membrane</keyword>
<feature type="transmembrane region" description="Helical" evidence="13">
    <location>
        <begin position="52"/>
        <end position="70"/>
    </location>
</feature>
<evidence type="ECO:0000313" key="15">
    <source>
        <dbReference type="EMBL" id="OHA21506.1"/>
    </source>
</evidence>
<keyword evidence="4" id="KW-1003">Cell membrane</keyword>
<dbReference type="InterPro" id="IPR044537">
    <property type="entry name" value="Rip2-like"/>
</dbReference>
<evidence type="ECO:0000256" key="8">
    <source>
        <dbReference type="ARBA" id="ARBA00022801"/>
    </source>
</evidence>
<evidence type="ECO:0000256" key="11">
    <source>
        <dbReference type="ARBA" id="ARBA00023049"/>
    </source>
</evidence>
<comment type="caution">
    <text evidence="15">The sequence shown here is derived from an EMBL/GenBank/DDBJ whole genome shotgun (WGS) entry which is preliminary data.</text>
</comment>
<gene>
    <name evidence="15" type="ORF">A2849_03720</name>
</gene>
<dbReference type="EMBL" id="MHRI01000007">
    <property type="protein sequence ID" value="OHA21506.1"/>
    <property type="molecule type" value="Genomic_DNA"/>
</dbReference>
<accession>A0A1G2MC76</accession>
<dbReference type="Proteomes" id="UP000178121">
    <property type="component" value="Unassembled WGS sequence"/>
</dbReference>
<dbReference type="CDD" id="cd06158">
    <property type="entry name" value="S2P-M50_like_1"/>
    <property type="match status" value="1"/>
</dbReference>
<organism evidence="15 16">
    <name type="scientific">Candidatus Taylorbacteria bacterium RIFCSPHIGHO2_01_FULL_51_15</name>
    <dbReference type="NCBI Taxonomy" id="1802304"/>
    <lineage>
        <taxon>Bacteria</taxon>
        <taxon>Candidatus Tayloriibacteriota</taxon>
    </lineage>
</organism>
<dbReference type="InterPro" id="IPR052348">
    <property type="entry name" value="Metallopeptidase_M50B"/>
</dbReference>
<keyword evidence="10 13" id="KW-1133">Transmembrane helix</keyword>
<dbReference type="GO" id="GO:0046872">
    <property type="term" value="F:metal ion binding"/>
    <property type="evidence" value="ECO:0007669"/>
    <property type="project" value="UniProtKB-KW"/>
</dbReference>
<dbReference type="GO" id="GO:0005886">
    <property type="term" value="C:plasma membrane"/>
    <property type="evidence" value="ECO:0007669"/>
    <property type="project" value="UniProtKB-SubCell"/>
</dbReference>
<keyword evidence="6 13" id="KW-0812">Transmembrane</keyword>
<feature type="domain" description="Peptidase M50" evidence="14">
    <location>
        <begin position="124"/>
        <end position="182"/>
    </location>
</feature>
<evidence type="ECO:0000256" key="1">
    <source>
        <dbReference type="ARBA" id="ARBA00001947"/>
    </source>
</evidence>
<evidence type="ECO:0000256" key="12">
    <source>
        <dbReference type="ARBA" id="ARBA00023136"/>
    </source>
</evidence>
<dbReference type="InterPro" id="IPR008915">
    <property type="entry name" value="Peptidase_M50"/>
</dbReference>
<proteinExistence type="inferred from homology"/>
<dbReference type="GO" id="GO:0008237">
    <property type="term" value="F:metallopeptidase activity"/>
    <property type="evidence" value="ECO:0007669"/>
    <property type="project" value="UniProtKB-KW"/>
</dbReference>
<evidence type="ECO:0000256" key="6">
    <source>
        <dbReference type="ARBA" id="ARBA00022692"/>
    </source>
</evidence>
<evidence type="ECO:0000256" key="5">
    <source>
        <dbReference type="ARBA" id="ARBA00022670"/>
    </source>
</evidence>
<dbReference type="Pfam" id="PF02163">
    <property type="entry name" value="Peptidase_M50"/>
    <property type="match status" value="1"/>
</dbReference>
<evidence type="ECO:0000256" key="10">
    <source>
        <dbReference type="ARBA" id="ARBA00022989"/>
    </source>
</evidence>
<comment type="subcellular location">
    <subcellularLocation>
        <location evidence="2">Cell membrane</location>
        <topology evidence="2">Multi-pass membrane protein</topology>
    </subcellularLocation>
</comment>
<keyword evidence="7" id="KW-0479">Metal-binding</keyword>
<dbReference type="PANTHER" id="PTHR35864:SF1">
    <property type="entry name" value="ZINC METALLOPROTEASE YWHC-RELATED"/>
    <property type="match status" value="1"/>
</dbReference>
<name>A0A1G2MC76_9BACT</name>
<keyword evidence="8" id="KW-0378">Hydrolase</keyword>